<keyword evidence="3" id="KW-0539">Nucleus</keyword>
<dbReference type="Pfam" id="PF04082">
    <property type="entry name" value="Fungal_trans"/>
    <property type="match status" value="1"/>
</dbReference>
<evidence type="ECO:0000259" key="5">
    <source>
        <dbReference type="PROSITE" id="PS50048"/>
    </source>
</evidence>
<comment type="caution">
    <text evidence="6">The sequence shown here is derived from an EMBL/GenBank/DDBJ whole genome shotgun (WGS) entry which is preliminary data.</text>
</comment>
<dbReference type="AlphaFoldDB" id="A0A420S1U4"/>
<organism evidence="6 7">
    <name type="scientific">Fusarium oxysporum</name>
    <name type="common">Fusarium vascular wilt</name>
    <dbReference type="NCBI Taxonomy" id="5507"/>
    <lineage>
        <taxon>Eukaryota</taxon>
        <taxon>Fungi</taxon>
        <taxon>Dikarya</taxon>
        <taxon>Ascomycota</taxon>
        <taxon>Pezizomycotina</taxon>
        <taxon>Sordariomycetes</taxon>
        <taxon>Hypocreomycetidae</taxon>
        <taxon>Hypocreales</taxon>
        <taxon>Nectriaceae</taxon>
        <taxon>Fusarium</taxon>
        <taxon>Fusarium oxysporum species complex</taxon>
    </lineage>
</organism>
<dbReference type="PROSITE" id="PS50048">
    <property type="entry name" value="ZN2_CY6_FUNGAL_2"/>
    <property type="match status" value="1"/>
</dbReference>
<dbReference type="CDD" id="cd00067">
    <property type="entry name" value="GAL4"/>
    <property type="match status" value="1"/>
</dbReference>
<evidence type="ECO:0000313" key="6">
    <source>
        <dbReference type="EMBL" id="RKL23257.1"/>
    </source>
</evidence>
<keyword evidence="2" id="KW-0479">Metal-binding</keyword>
<dbReference type="VEuPathDB" id="FungiDB:FOXG_00941"/>
<dbReference type="CDD" id="cd12148">
    <property type="entry name" value="fungal_TF_MHR"/>
    <property type="match status" value="1"/>
</dbReference>
<dbReference type="VEuPathDB" id="FungiDB:FOXG_10665"/>
<dbReference type="Gene3D" id="4.10.240.10">
    <property type="entry name" value="Zn(2)-C6 fungal-type DNA-binding domain"/>
    <property type="match status" value="1"/>
</dbReference>
<feature type="domain" description="Zn(2)-C6 fungal-type" evidence="5">
    <location>
        <begin position="42"/>
        <end position="73"/>
    </location>
</feature>
<dbReference type="GO" id="GO:0005634">
    <property type="term" value="C:nucleus"/>
    <property type="evidence" value="ECO:0007669"/>
    <property type="project" value="UniProtKB-SubCell"/>
</dbReference>
<dbReference type="SMART" id="SM00066">
    <property type="entry name" value="GAL4"/>
    <property type="match status" value="1"/>
</dbReference>
<evidence type="ECO:0000256" key="3">
    <source>
        <dbReference type="ARBA" id="ARBA00023242"/>
    </source>
</evidence>
<dbReference type="InterPro" id="IPR001138">
    <property type="entry name" value="Zn2Cys6_DnaBD"/>
</dbReference>
<dbReference type="VEuPathDB" id="FungiDB:FOZG_10160"/>
<feature type="compositionally biased region" description="Polar residues" evidence="4">
    <location>
        <begin position="11"/>
        <end position="24"/>
    </location>
</feature>
<dbReference type="GO" id="GO:0006351">
    <property type="term" value="P:DNA-templated transcription"/>
    <property type="evidence" value="ECO:0007669"/>
    <property type="project" value="InterPro"/>
</dbReference>
<feature type="compositionally biased region" description="Polar residues" evidence="4">
    <location>
        <begin position="121"/>
        <end position="132"/>
    </location>
</feature>
<dbReference type="PANTHER" id="PTHR31001">
    <property type="entry name" value="UNCHARACTERIZED TRANSCRIPTIONAL REGULATORY PROTEIN"/>
    <property type="match status" value="1"/>
</dbReference>
<evidence type="ECO:0000256" key="2">
    <source>
        <dbReference type="ARBA" id="ARBA00022723"/>
    </source>
</evidence>
<dbReference type="GO" id="GO:0000981">
    <property type="term" value="F:DNA-binding transcription factor activity, RNA polymerase II-specific"/>
    <property type="evidence" value="ECO:0007669"/>
    <property type="project" value="InterPro"/>
</dbReference>
<dbReference type="InterPro" id="IPR007219">
    <property type="entry name" value="XnlR_reg_dom"/>
</dbReference>
<dbReference type="GO" id="GO:0003677">
    <property type="term" value="F:DNA binding"/>
    <property type="evidence" value="ECO:0007669"/>
    <property type="project" value="InterPro"/>
</dbReference>
<feature type="region of interest" description="Disordered" evidence="4">
    <location>
        <begin position="103"/>
        <end position="170"/>
    </location>
</feature>
<dbReference type="SUPFAM" id="SSF57701">
    <property type="entry name" value="Zn2/Cys6 DNA-binding domain"/>
    <property type="match status" value="1"/>
</dbReference>
<protein>
    <recommendedName>
        <fullName evidence="5">Zn(2)-C6 fungal-type domain-containing protein</fullName>
    </recommendedName>
</protein>
<dbReference type="InterPro" id="IPR036864">
    <property type="entry name" value="Zn2-C6_fun-type_DNA-bd_sf"/>
</dbReference>
<dbReference type="SMART" id="SM00906">
    <property type="entry name" value="Fungal_trans"/>
    <property type="match status" value="1"/>
</dbReference>
<dbReference type="GO" id="GO:0008270">
    <property type="term" value="F:zinc ion binding"/>
    <property type="evidence" value="ECO:0007669"/>
    <property type="project" value="InterPro"/>
</dbReference>
<accession>A0A420S1U4</accession>
<proteinExistence type="predicted"/>
<dbReference type="PANTHER" id="PTHR31001:SF74">
    <property type="entry name" value="ZN(II)2CYS6 TRANSCRIPTION FACTOR (EUROFUNG)"/>
    <property type="match status" value="1"/>
</dbReference>
<feature type="compositionally biased region" description="Polar residues" evidence="4">
    <location>
        <begin position="145"/>
        <end position="154"/>
    </location>
</feature>
<evidence type="ECO:0000256" key="1">
    <source>
        <dbReference type="ARBA" id="ARBA00004123"/>
    </source>
</evidence>
<feature type="region of interest" description="Disordered" evidence="4">
    <location>
        <begin position="1"/>
        <end position="27"/>
    </location>
</feature>
<gene>
    <name evidence="6" type="ORF">BFJ68_g1463</name>
</gene>
<dbReference type="VEuPathDB" id="FungiDB:FOMG_07455"/>
<dbReference type="VEuPathDB" id="FungiDB:FOIG_08994"/>
<dbReference type="InterPro" id="IPR050613">
    <property type="entry name" value="Sec_Metabolite_Reg"/>
</dbReference>
<name>A0A420S1U4_FUSOX</name>
<dbReference type="VEuPathDB" id="FungiDB:HZS61_002770"/>
<dbReference type="Pfam" id="PF00172">
    <property type="entry name" value="Zn_clus"/>
    <property type="match status" value="1"/>
</dbReference>
<dbReference type="Proteomes" id="UP000285860">
    <property type="component" value="Unassembled WGS sequence"/>
</dbReference>
<dbReference type="VEuPathDB" id="FungiDB:FOC4_g10009002"/>
<dbReference type="VEuPathDB" id="FungiDB:FOC1_g10016248"/>
<reference evidence="6 7" key="1">
    <citation type="journal article" date="2018" name="Sci. Rep.">
        <title>Characterisation of pathogen-specific regions and novel effector candidates in Fusarium oxysporum f. sp. cepae.</title>
        <authorList>
            <person name="Armitage A.D."/>
            <person name="Taylor A."/>
            <person name="Sobczyk M.K."/>
            <person name="Baxter L."/>
            <person name="Greenfield B.P."/>
            <person name="Bates H.J."/>
            <person name="Wilson F."/>
            <person name="Jackson A.C."/>
            <person name="Ott S."/>
            <person name="Harrison R.J."/>
            <person name="Clarkson J.P."/>
        </authorList>
    </citation>
    <scope>NUCLEOTIDE SEQUENCE [LARGE SCALE GENOMIC DNA]</scope>
    <source>
        <strain evidence="6 7">Fo_A28</strain>
    </source>
</reference>
<dbReference type="PROSITE" id="PS00463">
    <property type="entry name" value="ZN2_CY6_FUNGAL_1"/>
    <property type="match status" value="1"/>
</dbReference>
<evidence type="ECO:0000256" key="4">
    <source>
        <dbReference type="SAM" id="MobiDB-lite"/>
    </source>
</evidence>
<sequence length="674" mass="75678">MDYLEPPAYTETPSLPNRQPSTVIKDSLPQLRDRRREKPLLSCTFCRNRKVRCDRQLPCKTCTNRGIGLSCTYEAGCTSRGKSKVSVGDRIQQLEELVHSLARQQQTPVVHADSLVRESSDPPSQQSISTIPLTTLEEETLVPASKNTPISQSKDGTDSPRASEPGSMRLNSHGVGASYVGSVHWAAVLDSISELRDHYEEQEEARLLATNDHLFLHSPGPRLLYEPVQTTKADLLASVPARPVVDRMVASLILGQYTRGGEYVLETLINYLICESFMSQEDETGLWLVQGIIVQLALSQGYHRDPHNFPSITPFSGEMRRRVWAAIVQLDLRLSSQMALPCVLKAQQYDTAEPRNLLDTDFDEDTIDLPPSRPETEVTPVLYSLAKGRIDKMMGLVNDIVNDTKEHPYTEIVELDWKLQEAEASLPPIFKWQPLSQSFMVAPEIIMHRVLLQLAIQRLTIWLHRKYLAPSYTHTCYQHSRKACVQAAIKVLEFQQIVLEETQGDGLLYPTRWARWMLLSSRPRAVFLLGVSILCYYVQLTKSRPGVSLDESTGSKIHGLLRNAYPLWLHSTTVSREARRAIDYLSFRLGLQEQEIGVPLADSTAETPQDTDMSLDQFTWDAYEETDVFSECIAGFPTTAFSGGFMGLDLSSATSVSTSDLFSKNLETPDSATR</sequence>
<comment type="subcellular location">
    <subcellularLocation>
        <location evidence="1">Nucleus</location>
    </subcellularLocation>
</comment>
<evidence type="ECO:0000313" key="7">
    <source>
        <dbReference type="Proteomes" id="UP000285860"/>
    </source>
</evidence>
<dbReference type="VEuPathDB" id="FungiDB:FOC1_g10009915"/>
<dbReference type="EMBL" id="MRCY01000004">
    <property type="protein sequence ID" value="RKL23257.1"/>
    <property type="molecule type" value="Genomic_DNA"/>
</dbReference>